<sequence length="79" mass="9107">MIDIEKIQKQAEEIVSKLADVLENFKFENEGEYYILESKNVLRSDDEAVLDESFKSNALNVAPKTKDDVIIVEKSKWSQ</sequence>
<dbReference type="OrthoDB" id="64808at2157"/>
<protein>
    <submittedName>
        <fullName evidence="1">Asp-tRNA(Asn)/Glu-tRNA(Gln) amidotransferase, subunit C, putative</fullName>
    </submittedName>
</protein>
<dbReference type="eggNOG" id="arCOG02726">
    <property type="taxonomic scope" value="Archaea"/>
</dbReference>
<evidence type="ECO:0000313" key="1">
    <source>
        <dbReference type="EMBL" id="ABR55342.1"/>
    </source>
</evidence>
<name>A6US70_METVS</name>
<reference evidence="1" key="1">
    <citation type="submission" date="2007-06" db="EMBL/GenBank/DDBJ databases">
        <title>Complete sequence of Methanococcus vannielii SB.</title>
        <authorList>
            <consortium name="US DOE Joint Genome Institute"/>
            <person name="Copeland A."/>
            <person name="Lucas S."/>
            <person name="Lapidus A."/>
            <person name="Barry K."/>
            <person name="Glavina del Rio T."/>
            <person name="Dalin E."/>
            <person name="Tice H."/>
            <person name="Pitluck S."/>
            <person name="Chain P."/>
            <person name="Malfatti S."/>
            <person name="Shin M."/>
            <person name="Vergez L."/>
            <person name="Schmutz J."/>
            <person name="Larimer F."/>
            <person name="Land M."/>
            <person name="Hauser L."/>
            <person name="Kyrpides N."/>
            <person name="Anderson I."/>
            <person name="Sieprawska-Lupa M."/>
            <person name="Whitman W.B."/>
            <person name="Richardson P."/>
        </authorList>
    </citation>
    <scope>NUCLEOTIDE SEQUENCE [LARGE SCALE GENOMIC DNA]</scope>
    <source>
        <strain evidence="1">SB</strain>
    </source>
</reference>
<accession>A6US70</accession>
<evidence type="ECO:0000313" key="2">
    <source>
        <dbReference type="Proteomes" id="UP000001107"/>
    </source>
</evidence>
<dbReference type="EMBL" id="CP000742">
    <property type="protein sequence ID" value="ABR55342.1"/>
    <property type="molecule type" value="Genomic_DNA"/>
</dbReference>
<dbReference type="NCBIfam" id="NF000681">
    <property type="entry name" value="PRK00034.3-1"/>
    <property type="match status" value="1"/>
</dbReference>
<dbReference type="HOGENOM" id="CLU_196465_0_0_2"/>
<keyword evidence="2" id="KW-1185">Reference proteome</keyword>
<dbReference type="GeneID" id="5324835"/>
<dbReference type="AlphaFoldDB" id="A6US70"/>
<dbReference type="GO" id="GO:0016740">
    <property type="term" value="F:transferase activity"/>
    <property type="evidence" value="ECO:0007669"/>
    <property type="project" value="UniProtKB-KW"/>
</dbReference>
<dbReference type="KEGG" id="mvn:Mevan_1448"/>
<dbReference type="InterPro" id="IPR010120">
    <property type="entry name" value="Glu-ADT_subunit_C_archaea"/>
</dbReference>
<dbReference type="RefSeq" id="WP_012066256.1">
    <property type="nucleotide sequence ID" value="NC_009634.1"/>
</dbReference>
<dbReference type="NCBIfam" id="TIGR01827">
    <property type="entry name" value="gatC_rel"/>
    <property type="match status" value="1"/>
</dbReference>
<dbReference type="STRING" id="406327.Mevan_1448"/>
<proteinExistence type="predicted"/>
<organism evidence="1 2">
    <name type="scientific">Methanococcus vannielii (strain ATCC 35089 / DSM 1224 / JCM 13029 / OCM 148 / SB)</name>
    <dbReference type="NCBI Taxonomy" id="406327"/>
    <lineage>
        <taxon>Archaea</taxon>
        <taxon>Methanobacteriati</taxon>
        <taxon>Methanobacteriota</taxon>
        <taxon>Methanomada group</taxon>
        <taxon>Methanococci</taxon>
        <taxon>Methanococcales</taxon>
        <taxon>Methanococcaceae</taxon>
        <taxon>Methanococcus</taxon>
    </lineage>
</organism>
<dbReference type="Proteomes" id="UP000001107">
    <property type="component" value="Chromosome"/>
</dbReference>
<gene>
    <name evidence="1" type="ordered locus">Mevan_1448</name>
</gene>